<keyword evidence="3" id="KW-1185">Reference proteome</keyword>
<dbReference type="AlphaFoldDB" id="A0A517R1X2"/>
<dbReference type="KEGG" id="svp:Pan189_22330"/>
<proteinExistence type="predicted"/>
<reference evidence="2 3" key="1">
    <citation type="submission" date="2019-02" db="EMBL/GenBank/DDBJ databases">
        <title>Deep-cultivation of Planctomycetes and their phenomic and genomic characterization uncovers novel biology.</title>
        <authorList>
            <person name="Wiegand S."/>
            <person name="Jogler M."/>
            <person name="Boedeker C."/>
            <person name="Pinto D."/>
            <person name="Vollmers J."/>
            <person name="Rivas-Marin E."/>
            <person name="Kohn T."/>
            <person name="Peeters S.H."/>
            <person name="Heuer A."/>
            <person name="Rast P."/>
            <person name="Oberbeckmann S."/>
            <person name="Bunk B."/>
            <person name="Jeske O."/>
            <person name="Meyerdierks A."/>
            <person name="Storesund J.E."/>
            <person name="Kallscheuer N."/>
            <person name="Luecker S."/>
            <person name="Lage O.M."/>
            <person name="Pohl T."/>
            <person name="Merkel B.J."/>
            <person name="Hornburger P."/>
            <person name="Mueller R.-W."/>
            <person name="Bruemmer F."/>
            <person name="Labrenz M."/>
            <person name="Spormann A.M."/>
            <person name="Op den Camp H."/>
            <person name="Overmann J."/>
            <person name="Amann R."/>
            <person name="Jetten M.S.M."/>
            <person name="Mascher T."/>
            <person name="Medema M.H."/>
            <person name="Devos D.P."/>
            <person name="Kaster A.-K."/>
            <person name="Ovreas L."/>
            <person name="Rohde M."/>
            <person name="Galperin M.Y."/>
            <person name="Jogler C."/>
        </authorList>
    </citation>
    <scope>NUCLEOTIDE SEQUENCE [LARGE SCALE GENOMIC DNA]</scope>
    <source>
        <strain evidence="2 3">Pan189</strain>
    </source>
</reference>
<dbReference type="Proteomes" id="UP000317318">
    <property type="component" value="Chromosome"/>
</dbReference>
<evidence type="ECO:0000313" key="3">
    <source>
        <dbReference type="Proteomes" id="UP000317318"/>
    </source>
</evidence>
<keyword evidence="1" id="KW-1133">Transmembrane helix</keyword>
<gene>
    <name evidence="2" type="ORF">Pan189_22330</name>
</gene>
<organism evidence="2 3">
    <name type="scientific">Stratiformator vulcanicus</name>
    <dbReference type="NCBI Taxonomy" id="2527980"/>
    <lineage>
        <taxon>Bacteria</taxon>
        <taxon>Pseudomonadati</taxon>
        <taxon>Planctomycetota</taxon>
        <taxon>Planctomycetia</taxon>
        <taxon>Planctomycetales</taxon>
        <taxon>Planctomycetaceae</taxon>
        <taxon>Stratiformator</taxon>
    </lineage>
</organism>
<name>A0A517R1X2_9PLAN</name>
<keyword evidence="1" id="KW-0812">Transmembrane</keyword>
<keyword evidence="1" id="KW-0472">Membrane</keyword>
<dbReference type="EMBL" id="CP036268">
    <property type="protein sequence ID" value="QDT37851.1"/>
    <property type="molecule type" value="Genomic_DNA"/>
</dbReference>
<sequence>MQSLESYGAYGRYFRRPERLIGQIIAIAAAVLAVGSAVAAPPQIELSIADTDRAGRYARHLAELGAEIDRPQGEVLQQFIDIFLIGVDTAKPARADLITDEAPTRYRLHVPVKDIRDFRTQNLKPVGIPSSQSFRDRELFKLGGRRGAAFDGWMRYGNPAGGEYAFIAEKQDEVPATLADPSDEIRKKLNGQYDAVFSLTNDPTEEGLEQAVQERLGRYLAERDEAIEALKPAKGETPEEFEYRKMLASHQFDDYAMLYAESKLLEAFSKLDIENNSARVDASLEALPSTRLEGMMRLLGQSASRFAAVPLGSNPVLSGRVNIKLDQYRTDQFLAQLRAWRAATISGIKADQDRTAEEKTSGEDAVSRLVDSMRKVVVAGSLDGFLEIADSTAGRQTFGGIHVPNGEDFFEALKAFENTKSISKLELNVDKIGELDVHRVGVSEGMFSDLVTLAGTSEMLVAIAPDTLWMAAGPDARNTLEQTINQLDGEAAIADELVFRLDAKLATIADAVINQLPETDDPAIRQMIKAALATGNDSLFLNFSVEDAKMTGEMEIKSGILGFIGRYIARFSRENLDG</sequence>
<protein>
    <submittedName>
        <fullName evidence="2">Uncharacterized protein</fullName>
    </submittedName>
</protein>
<evidence type="ECO:0000256" key="1">
    <source>
        <dbReference type="SAM" id="Phobius"/>
    </source>
</evidence>
<feature type="transmembrane region" description="Helical" evidence="1">
    <location>
        <begin position="20"/>
        <end position="40"/>
    </location>
</feature>
<evidence type="ECO:0000313" key="2">
    <source>
        <dbReference type="EMBL" id="QDT37851.1"/>
    </source>
</evidence>
<accession>A0A517R1X2</accession>
<dbReference type="RefSeq" id="WP_145363935.1">
    <property type="nucleotide sequence ID" value="NZ_CP036268.1"/>
</dbReference>
<dbReference type="OrthoDB" id="207789at2"/>